<comment type="caution">
    <text evidence="2">The sequence shown here is derived from an EMBL/GenBank/DDBJ whole genome shotgun (WGS) entry which is preliminary data.</text>
</comment>
<accession>A0A8K0JI42</accession>
<dbReference type="Proteomes" id="UP000812966">
    <property type="component" value="Unassembled WGS sequence"/>
</dbReference>
<keyword evidence="3" id="KW-1185">Reference proteome</keyword>
<dbReference type="AlphaFoldDB" id="A0A8K0JI42"/>
<proteinExistence type="predicted"/>
<feature type="compositionally biased region" description="Low complexity" evidence="1">
    <location>
        <begin position="26"/>
        <end position="40"/>
    </location>
</feature>
<evidence type="ECO:0000313" key="2">
    <source>
        <dbReference type="EMBL" id="KAG7529687.1"/>
    </source>
</evidence>
<name>A0A8K0JI42_9TREE</name>
<organism evidence="2 3">
    <name type="scientific">Filobasidium floriforme</name>
    <dbReference type="NCBI Taxonomy" id="5210"/>
    <lineage>
        <taxon>Eukaryota</taxon>
        <taxon>Fungi</taxon>
        <taxon>Dikarya</taxon>
        <taxon>Basidiomycota</taxon>
        <taxon>Agaricomycotina</taxon>
        <taxon>Tremellomycetes</taxon>
        <taxon>Filobasidiales</taxon>
        <taxon>Filobasidiaceae</taxon>
        <taxon>Filobasidium</taxon>
    </lineage>
</organism>
<sequence>MSAPPGGLASRILKPFLKQLARQARRSPPSSARPTSSSSSKTYDEAKQYAREVWRSTFGQLEREPVYETIPLRRGGREIGGRRWPGQYREYHQSPSSSIRSAPLTQSSRLLAGRIRPTAQLRGPGMVSHTGLHPSPARTFATYGGGKMAHEFYNNVPLGMRALADRIKRQDGGKDRRRKRIVNVKAGKSQIQASLKKYERLHGGNRFALLAGYGQVAASTQADEQEKKRQAAAAEFKRYFELAVQPTVTEIEHAVQDTDKDVAREDHNRTTYLLLPLAPSLSHLLSLPVLPSSTSKKDQDPYTAHPTPELLLSLLPTQQAYDHHARTRLFPLLEEIGGRVSLSSEEGGWLRTDRDGVDVDVEVVYATGGQGQQEAEALRLVFRGWSEEGVERLVNHCQGKAEPESQGWWYIYSVPHTPHRDSMLTSASASFGEADEMTDFARSGYTSSSSASASSMDLSSLPTSGTLTPLSSSSYAYSHTDDIPTPLLTEEEDAWRMQMPVLTETGSVFTATSDAGSIAGESELDWVEERVWAA</sequence>
<gene>
    <name evidence="2" type="ORF">FFLO_05493</name>
</gene>
<dbReference type="EMBL" id="JABELV010000140">
    <property type="protein sequence ID" value="KAG7529687.1"/>
    <property type="molecule type" value="Genomic_DNA"/>
</dbReference>
<protein>
    <submittedName>
        <fullName evidence="2">Uncharacterized protein</fullName>
    </submittedName>
</protein>
<reference evidence="2" key="1">
    <citation type="submission" date="2020-04" db="EMBL/GenBank/DDBJ databases">
        <title>Analysis of mating type loci in Filobasidium floriforme.</title>
        <authorList>
            <person name="Nowrousian M."/>
        </authorList>
    </citation>
    <scope>NUCLEOTIDE SEQUENCE</scope>
    <source>
        <strain evidence="2">CBS 6242</strain>
    </source>
</reference>
<evidence type="ECO:0000313" key="3">
    <source>
        <dbReference type="Proteomes" id="UP000812966"/>
    </source>
</evidence>
<evidence type="ECO:0000256" key="1">
    <source>
        <dbReference type="SAM" id="MobiDB-lite"/>
    </source>
</evidence>
<feature type="region of interest" description="Disordered" evidence="1">
    <location>
        <begin position="19"/>
        <end position="45"/>
    </location>
</feature>